<evidence type="ECO:0000256" key="4">
    <source>
        <dbReference type="ARBA" id="ARBA00023134"/>
    </source>
</evidence>
<organism evidence="7 8">
    <name type="scientific">Vanrija pseudolonga</name>
    <dbReference type="NCBI Taxonomy" id="143232"/>
    <lineage>
        <taxon>Eukaryota</taxon>
        <taxon>Fungi</taxon>
        <taxon>Dikarya</taxon>
        <taxon>Basidiomycota</taxon>
        <taxon>Agaricomycotina</taxon>
        <taxon>Tremellomycetes</taxon>
        <taxon>Trichosporonales</taxon>
        <taxon>Trichosporonaceae</taxon>
        <taxon>Vanrija</taxon>
    </lineage>
</organism>
<dbReference type="CDD" id="cd17871">
    <property type="entry name" value="GPN2"/>
    <property type="match status" value="1"/>
</dbReference>
<dbReference type="InterPro" id="IPR030231">
    <property type="entry name" value="Gpn2"/>
</dbReference>
<dbReference type="GO" id="GO:0003924">
    <property type="term" value="F:GTPase activity"/>
    <property type="evidence" value="ECO:0007669"/>
    <property type="project" value="TreeGrafter"/>
</dbReference>
<dbReference type="SUPFAM" id="SSF52540">
    <property type="entry name" value="P-loop containing nucleoside triphosphate hydrolases"/>
    <property type="match status" value="1"/>
</dbReference>
<dbReference type="Pfam" id="PF03029">
    <property type="entry name" value="ATP_bind_1"/>
    <property type="match status" value="1"/>
</dbReference>
<evidence type="ECO:0000256" key="1">
    <source>
        <dbReference type="ARBA" id="ARBA00005290"/>
    </source>
</evidence>
<proteinExistence type="inferred from homology"/>
<dbReference type="InterPro" id="IPR027417">
    <property type="entry name" value="P-loop_NTPase"/>
</dbReference>
<gene>
    <name evidence="7" type="primary">gpn2</name>
    <name evidence="7" type="ORF">LOC62_07G008996</name>
</gene>
<dbReference type="Gene3D" id="3.40.50.300">
    <property type="entry name" value="P-loop containing nucleotide triphosphate hydrolases"/>
    <property type="match status" value="1"/>
</dbReference>
<feature type="region of interest" description="Disordered" evidence="6">
    <location>
        <begin position="342"/>
        <end position="374"/>
    </location>
</feature>
<evidence type="ECO:0000313" key="8">
    <source>
        <dbReference type="Proteomes" id="UP000827549"/>
    </source>
</evidence>
<name>A0AAF1BLU8_9TREE</name>
<dbReference type="PANTHER" id="PTHR21231:SF3">
    <property type="entry name" value="GPN-LOOP GTPASE 2"/>
    <property type="match status" value="1"/>
</dbReference>
<comment type="subunit">
    <text evidence="5">Binds to RNA polymerase II (RNAPII).</text>
</comment>
<dbReference type="GeneID" id="87812160"/>
<dbReference type="RefSeq" id="XP_062631523.1">
    <property type="nucleotide sequence ID" value="XM_062775539.1"/>
</dbReference>
<keyword evidence="2 5" id="KW-0547">Nucleotide-binding</keyword>
<evidence type="ECO:0000256" key="3">
    <source>
        <dbReference type="ARBA" id="ARBA00022801"/>
    </source>
</evidence>
<protein>
    <recommendedName>
        <fullName evidence="5">GPN-loop GTPase 2</fullName>
    </recommendedName>
</protein>
<dbReference type="GO" id="GO:0005737">
    <property type="term" value="C:cytoplasm"/>
    <property type="evidence" value="ECO:0007669"/>
    <property type="project" value="TreeGrafter"/>
</dbReference>
<evidence type="ECO:0000313" key="7">
    <source>
        <dbReference type="EMBL" id="WOO85497.1"/>
    </source>
</evidence>
<comment type="function">
    <text evidence="5">Small GTPase required for proper localization of RNA polymerase II and III (RNAPII and RNAPIII). May act at an RNAP assembly step prior to nuclear import.</text>
</comment>
<keyword evidence="3 5" id="KW-0378">Hydrolase</keyword>
<feature type="compositionally biased region" description="Gly residues" evidence="6">
    <location>
        <begin position="352"/>
        <end position="365"/>
    </location>
</feature>
<accession>A0AAF1BLU8</accession>
<keyword evidence="8" id="KW-1185">Reference proteome</keyword>
<dbReference type="FunFam" id="3.40.50.300:FF:000338">
    <property type="entry name" value="GPN-loop GTPase 2"/>
    <property type="match status" value="1"/>
</dbReference>
<reference evidence="7" key="1">
    <citation type="submission" date="2023-10" db="EMBL/GenBank/DDBJ databases">
        <authorList>
            <person name="Noh H."/>
        </authorList>
    </citation>
    <scope>NUCLEOTIDE SEQUENCE</scope>
    <source>
        <strain evidence="7">DUCC4014</strain>
    </source>
</reference>
<dbReference type="PANTHER" id="PTHR21231">
    <property type="entry name" value="XPA-BINDING PROTEIN 1-RELATED"/>
    <property type="match status" value="1"/>
</dbReference>
<dbReference type="GO" id="GO:0005525">
    <property type="term" value="F:GTP binding"/>
    <property type="evidence" value="ECO:0007669"/>
    <property type="project" value="UniProtKB-KW"/>
</dbReference>
<keyword evidence="4 5" id="KW-0342">GTP-binding</keyword>
<sequence length="374" mass="41331">MTDTAVDEPMLAEPTEHHLSAFGQLVTGPPGAGKSTYCHGMHQFLTALGRPVSIINLDPAVTNPPYPCAISICDLITLDSVMEEFGLGPNGAMLYCIEYLEANFDWLLEQLDALLETQGGNGYIVIDTPGQAELWTNHNSLRHIVERLTKLDYRLAAVHLTDAHAITDASKYISAVLLALRAMLQLEMPHINVLSKIDMLNSFDNLPFNLDYYTEVQDLSYLLRTLEDEPRAKRFAKLNAAMVELIEDFSLVGFETLAVEDKDSMMHLVRLIDKVTGYVFMPGEDNSTTAENAHALFSSASGLIPGKYQDISDIQERWGDRREEFDEAQMNDWEQEWAHRHRQQAVKAAVAQGGGGSGGDASGDGDGLKADDVE</sequence>
<dbReference type="InterPro" id="IPR004130">
    <property type="entry name" value="Gpn"/>
</dbReference>
<dbReference type="AlphaFoldDB" id="A0AAF1BLU8"/>
<evidence type="ECO:0000256" key="2">
    <source>
        <dbReference type="ARBA" id="ARBA00022741"/>
    </source>
</evidence>
<dbReference type="EMBL" id="CP086720">
    <property type="protein sequence ID" value="WOO85497.1"/>
    <property type="molecule type" value="Genomic_DNA"/>
</dbReference>
<evidence type="ECO:0000256" key="5">
    <source>
        <dbReference type="RuleBase" id="RU365059"/>
    </source>
</evidence>
<comment type="similarity">
    <text evidence="1 5">Belongs to the GPN-loop GTPase family.</text>
</comment>
<dbReference type="Proteomes" id="UP000827549">
    <property type="component" value="Chromosome 7"/>
</dbReference>
<evidence type="ECO:0000256" key="6">
    <source>
        <dbReference type="SAM" id="MobiDB-lite"/>
    </source>
</evidence>